<keyword evidence="2" id="KW-1185">Reference proteome</keyword>
<protein>
    <recommendedName>
        <fullName evidence="3">Co-chaperone DjlA N-terminal domain-containing protein</fullName>
    </recommendedName>
</protein>
<proteinExistence type="predicted"/>
<dbReference type="STRING" id="1774969.AUC69_11355"/>
<gene>
    <name evidence="1" type="ORF">AUC69_11355</name>
</gene>
<dbReference type="InterPro" id="IPR029024">
    <property type="entry name" value="TerB-like"/>
</dbReference>
<dbReference type="SUPFAM" id="SSF158682">
    <property type="entry name" value="TerB-like"/>
    <property type="match status" value="1"/>
</dbReference>
<evidence type="ECO:0008006" key="3">
    <source>
        <dbReference type="Google" id="ProtNLM"/>
    </source>
</evidence>
<organism evidence="1 2">
    <name type="scientific">Methyloceanibacter superfactus</name>
    <dbReference type="NCBI Taxonomy" id="1774969"/>
    <lineage>
        <taxon>Bacteria</taxon>
        <taxon>Pseudomonadati</taxon>
        <taxon>Pseudomonadota</taxon>
        <taxon>Alphaproteobacteria</taxon>
        <taxon>Hyphomicrobiales</taxon>
        <taxon>Hyphomicrobiaceae</taxon>
        <taxon>Methyloceanibacter</taxon>
    </lineage>
</organism>
<dbReference type="Pfam" id="PF04391">
    <property type="entry name" value="DUF533"/>
    <property type="match status" value="1"/>
</dbReference>
<evidence type="ECO:0000313" key="2">
    <source>
        <dbReference type="Proteomes" id="UP000094472"/>
    </source>
</evidence>
<accession>A0A1E3VW00</accession>
<dbReference type="CDD" id="cd07177">
    <property type="entry name" value="terB_like"/>
    <property type="match status" value="1"/>
</dbReference>
<dbReference type="Proteomes" id="UP000094472">
    <property type="component" value="Unassembled WGS sequence"/>
</dbReference>
<dbReference type="EMBL" id="LPWF01000025">
    <property type="protein sequence ID" value="ODR97692.1"/>
    <property type="molecule type" value="Genomic_DNA"/>
</dbReference>
<dbReference type="InterPro" id="IPR007486">
    <property type="entry name" value="YebE"/>
</dbReference>
<dbReference type="Gene3D" id="1.10.3680.10">
    <property type="entry name" value="TerB-like"/>
    <property type="match status" value="1"/>
</dbReference>
<evidence type="ECO:0000313" key="1">
    <source>
        <dbReference type="EMBL" id="ODR97692.1"/>
    </source>
</evidence>
<reference evidence="1 2" key="1">
    <citation type="journal article" date="2016" name="Environ. Microbiol.">
        <title>New Methyloceanibacter diversity from North Sea sediments includes methanotroph containing solely the soluble methane monooxygenase.</title>
        <authorList>
            <person name="Vekeman B."/>
            <person name="Kerckhof F.M."/>
            <person name="Cremers G."/>
            <person name="de Vos P."/>
            <person name="Vandamme P."/>
            <person name="Boon N."/>
            <person name="Op den Camp H.J."/>
            <person name="Heylen K."/>
        </authorList>
    </citation>
    <scope>NUCLEOTIDE SEQUENCE [LARGE SCALE GENOMIC DNA]</scope>
    <source>
        <strain evidence="1 2">R-67175</strain>
    </source>
</reference>
<sequence>MKASKEEVAGSMGTDADWVLKAMVAVAASDGHLDSREVGLIQQVYEDRTGRKLTADEVARAVDANARGDVLAQFGAASKTLDMETKEEMVRAAYLVLLADDRIAGEERKKLKDISGALQIPEIHFGAILEDLALWLAKIKG</sequence>
<name>A0A1E3VW00_9HYPH</name>
<comment type="caution">
    <text evidence="1">The sequence shown here is derived from an EMBL/GenBank/DDBJ whole genome shotgun (WGS) entry which is preliminary data.</text>
</comment>
<dbReference type="AlphaFoldDB" id="A0A1E3VW00"/>